<dbReference type="EMBL" id="PYGC01000007">
    <property type="protein sequence ID" value="PSK82021.1"/>
    <property type="molecule type" value="Genomic_DNA"/>
</dbReference>
<evidence type="ECO:0000313" key="2">
    <source>
        <dbReference type="Proteomes" id="UP000240621"/>
    </source>
</evidence>
<proteinExistence type="predicted"/>
<sequence>MNGSKKEQVFRHFYKTLLDFGKSKVNGGRNRCVSSHRQVDGESGFVLSRAFLPLGRTIISGK</sequence>
<name>A0A2P8CAM2_9BACT</name>
<accession>A0A2P8CAM2</accession>
<evidence type="ECO:0000313" key="1">
    <source>
        <dbReference type="EMBL" id="PSK82021.1"/>
    </source>
</evidence>
<comment type="caution">
    <text evidence="1">The sequence shown here is derived from an EMBL/GenBank/DDBJ whole genome shotgun (WGS) entry which is preliminary data.</text>
</comment>
<reference evidence="1 2" key="1">
    <citation type="submission" date="2018-03" db="EMBL/GenBank/DDBJ databases">
        <title>Genomic Encyclopedia of Archaeal and Bacterial Type Strains, Phase II (KMG-II): from individual species to whole genera.</title>
        <authorList>
            <person name="Goeker M."/>
        </authorList>
    </citation>
    <scope>NUCLEOTIDE SEQUENCE [LARGE SCALE GENOMIC DNA]</scope>
    <source>
        <strain evidence="1 2">DSM 27267</strain>
    </source>
</reference>
<dbReference type="AlphaFoldDB" id="A0A2P8CAM2"/>
<organism evidence="1 2">
    <name type="scientific">Prolixibacter denitrificans</name>
    <dbReference type="NCBI Taxonomy" id="1541063"/>
    <lineage>
        <taxon>Bacteria</taxon>
        <taxon>Pseudomonadati</taxon>
        <taxon>Bacteroidota</taxon>
        <taxon>Bacteroidia</taxon>
        <taxon>Marinilabiliales</taxon>
        <taxon>Prolixibacteraceae</taxon>
        <taxon>Prolixibacter</taxon>
    </lineage>
</organism>
<dbReference type="Proteomes" id="UP000240621">
    <property type="component" value="Unassembled WGS sequence"/>
</dbReference>
<protein>
    <submittedName>
        <fullName evidence="1">Uncharacterized protein</fullName>
    </submittedName>
</protein>
<gene>
    <name evidence="1" type="ORF">CLV93_107135</name>
</gene>